<reference evidence="2" key="1">
    <citation type="submission" date="2020-02" db="EMBL/GenBank/DDBJ databases">
        <authorList>
            <person name="Meier V. D."/>
        </authorList>
    </citation>
    <scope>NUCLEOTIDE SEQUENCE</scope>
    <source>
        <strain evidence="2">AVDCRST_MAG85</strain>
    </source>
</reference>
<feature type="chain" id="PRO_5026860424" evidence="1">
    <location>
        <begin position="24"/>
        <end position="331"/>
    </location>
</feature>
<protein>
    <submittedName>
        <fullName evidence="2">Uncharacterized protein</fullName>
    </submittedName>
</protein>
<keyword evidence="1" id="KW-0732">Signal</keyword>
<dbReference type="EMBL" id="CADCVT010000354">
    <property type="protein sequence ID" value="CAA9525737.1"/>
    <property type="molecule type" value="Genomic_DNA"/>
</dbReference>
<dbReference type="AlphaFoldDB" id="A0A6J4TKQ1"/>
<feature type="signal peptide" evidence="1">
    <location>
        <begin position="1"/>
        <end position="23"/>
    </location>
</feature>
<organism evidence="2">
    <name type="scientific">uncultured Solirubrobacteraceae bacterium</name>
    <dbReference type="NCBI Taxonomy" id="1162706"/>
    <lineage>
        <taxon>Bacteria</taxon>
        <taxon>Bacillati</taxon>
        <taxon>Actinomycetota</taxon>
        <taxon>Thermoleophilia</taxon>
        <taxon>Solirubrobacterales</taxon>
        <taxon>Solirubrobacteraceae</taxon>
        <taxon>environmental samples</taxon>
    </lineage>
</organism>
<sequence length="331" mass="34504">MRGIIAVAAAGLVAGLGAPGAGAAELAEYGFTFSTDRPGAAAGLSLFVVYRDPTDPEGKAPALTKAAFGLPPGTRIDTRAVPRCTATDEELRARGRDACPSASRVGQGTLVATTGTPSDPVKADVTVFNGPDQLIELVTFEGTNQTAGFDRLTVEGSTLRAHPPTTPGGPPDGKTTIREVRIALAQRGALITSAPCPDDAVWRGLGSFSFEGHPDTTVAASQACRPVAPEPPGQQHVEDDLGPVVVPRGPGPALRVRVLPRRVRSGRRTRVRVLVTGRCARGATVRIALSKATTDRAGRATLRVRIRRSAAVRVTRPGCGSARGRLVARRR</sequence>
<accession>A0A6J4TKQ1</accession>
<evidence type="ECO:0000256" key="1">
    <source>
        <dbReference type="SAM" id="SignalP"/>
    </source>
</evidence>
<proteinExistence type="predicted"/>
<name>A0A6J4TKQ1_9ACTN</name>
<evidence type="ECO:0000313" key="2">
    <source>
        <dbReference type="EMBL" id="CAA9525737.1"/>
    </source>
</evidence>
<gene>
    <name evidence="2" type="ORF">AVDCRST_MAG85-3220</name>
</gene>